<accession>A0AAQ4E3J6</accession>
<evidence type="ECO:0000313" key="2">
    <source>
        <dbReference type="Proteomes" id="UP001321473"/>
    </source>
</evidence>
<dbReference type="AlphaFoldDB" id="A0AAQ4E3J6"/>
<reference evidence="1 2" key="1">
    <citation type="journal article" date="2023" name="Arcadia Sci">
        <title>De novo assembly of a long-read Amblyomma americanum tick genome.</title>
        <authorList>
            <person name="Chou S."/>
            <person name="Poskanzer K.E."/>
            <person name="Rollins M."/>
            <person name="Thuy-Boun P.S."/>
        </authorList>
    </citation>
    <scope>NUCLEOTIDE SEQUENCE [LARGE SCALE GENOMIC DNA]</scope>
    <source>
        <strain evidence="1">F_SG_1</strain>
        <tissue evidence="1">Salivary glands</tissue>
    </source>
</reference>
<name>A0AAQ4E3J6_AMBAM</name>
<evidence type="ECO:0000313" key="1">
    <source>
        <dbReference type="EMBL" id="KAK8769275.1"/>
    </source>
</evidence>
<organism evidence="1 2">
    <name type="scientific">Amblyomma americanum</name>
    <name type="common">Lone star tick</name>
    <dbReference type="NCBI Taxonomy" id="6943"/>
    <lineage>
        <taxon>Eukaryota</taxon>
        <taxon>Metazoa</taxon>
        <taxon>Ecdysozoa</taxon>
        <taxon>Arthropoda</taxon>
        <taxon>Chelicerata</taxon>
        <taxon>Arachnida</taxon>
        <taxon>Acari</taxon>
        <taxon>Parasitiformes</taxon>
        <taxon>Ixodida</taxon>
        <taxon>Ixodoidea</taxon>
        <taxon>Ixodidae</taxon>
        <taxon>Amblyomminae</taxon>
        <taxon>Amblyomma</taxon>
    </lineage>
</organism>
<proteinExistence type="predicted"/>
<dbReference type="EMBL" id="JARKHS020022816">
    <property type="protein sequence ID" value="KAK8769275.1"/>
    <property type="molecule type" value="Genomic_DNA"/>
</dbReference>
<keyword evidence="2" id="KW-1185">Reference proteome</keyword>
<protein>
    <submittedName>
        <fullName evidence="1">Uncharacterized protein</fullName>
    </submittedName>
</protein>
<sequence>MDAGAVGYFLALFVLCERSRNSSPTRDNVILERASGDKLTIAKTNALSFLNTMCWPLTTYTTRKAHENTLF</sequence>
<gene>
    <name evidence="1" type="ORF">V5799_014260</name>
</gene>
<comment type="caution">
    <text evidence="1">The sequence shown here is derived from an EMBL/GenBank/DDBJ whole genome shotgun (WGS) entry which is preliminary data.</text>
</comment>
<dbReference type="Proteomes" id="UP001321473">
    <property type="component" value="Unassembled WGS sequence"/>
</dbReference>